<dbReference type="AlphaFoldDB" id="A0A166FRZ1"/>
<accession>A0A166FRZ1</accession>
<proteinExistence type="predicted"/>
<evidence type="ECO:0000313" key="2">
    <source>
        <dbReference type="Proteomes" id="UP000076532"/>
    </source>
</evidence>
<protein>
    <submittedName>
        <fullName evidence="1">Uncharacterized protein</fullName>
    </submittedName>
</protein>
<organism evidence="1 2">
    <name type="scientific">Athelia psychrophila</name>
    <dbReference type="NCBI Taxonomy" id="1759441"/>
    <lineage>
        <taxon>Eukaryota</taxon>
        <taxon>Fungi</taxon>
        <taxon>Dikarya</taxon>
        <taxon>Basidiomycota</taxon>
        <taxon>Agaricomycotina</taxon>
        <taxon>Agaricomycetes</taxon>
        <taxon>Agaricomycetidae</taxon>
        <taxon>Atheliales</taxon>
        <taxon>Atheliaceae</taxon>
        <taxon>Athelia</taxon>
    </lineage>
</organism>
<gene>
    <name evidence="1" type="ORF">FIBSPDRAFT_35728</name>
</gene>
<reference evidence="1 2" key="1">
    <citation type="journal article" date="2016" name="Mol. Biol. Evol.">
        <title>Comparative Genomics of Early-Diverging Mushroom-Forming Fungi Provides Insights into the Origins of Lignocellulose Decay Capabilities.</title>
        <authorList>
            <person name="Nagy L.G."/>
            <person name="Riley R."/>
            <person name="Tritt A."/>
            <person name="Adam C."/>
            <person name="Daum C."/>
            <person name="Floudas D."/>
            <person name="Sun H."/>
            <person name="Yadav J.S."/>
            <person name="Pangilinan J."/>
            <person name="Larsson K.H."/>
            <person name="Matsuura K."/>
            <person name="Barry K."/>
            <person name="Labutti K."/>
            <person name="Kuo R."/>
            <person name="Ohm R.A."/>
            <person name="Bhattacharya S.S."/>
            <person name="Shirouzu T."/>
            <person name="Yoshinaga Y."/>
            <person name="Martin F.M."/>
            <person name="Grigoriev I.V."/>
            <person name="Hibbett D.S."/>
        </authorList>
    </citation>
    <scope>NUCLEOTIDE SEQUENCE [LARGE SCALE GENOMIC DNA]</scope>
    <source>
        <strain evidence="1 2">CBS 109695</strain>
    </source>
</reference>
<dbReference type="EMBL" id="KV417586">
    <property type="protein sequence ID" value="KZP17098.1"/>
    <property type="molecule type" value="Genomic_DNA"/>
</dbReference>
<dbReference type="Proteomes" id="UP000076532">
    <property type="component" value="Unassembled WGS sequence"/>
</dbReference>
<sequence>MRTIEIIIDISSPGDIEQLALQTIDPYLQRSNFASLQCLAFFTMFSELEILQNWVRECFPACFQRGIVHLRKTPPRPWRG</sequence>
<keyword evidence="2" id="KW-1185">Reference proteome</keyword>
<evidence type="ECO:0000313" key="1">
    <source>
        <dbReference type="EMBL" id="KZP17098.1"/>
    </source>
</evidence>
<name>A0A166FRZ1_9AGAM</name>